<proteinExistence type="predicted"/>
<evidence type="ECO:0000313" key="1">
    <source>
        <dbReference type="EMBL" id="MBR0553609.1"/>
    </source>
</evidence>
<dbReference type="EMBL" id="JAGRQC010000004">
    <property type="protein sequence ID" value="MBR0553609.1"/>
    <property type="molecule type" value="Genomic_DNA"/>
</dbReference>
<sequence>MRTLIPVLCLFLAACNNNVTPIAADNDQAVVNNEAARPLSPGERPVRIGESGPSFAACATRGMVVDLSDGETLPVRAAPFEEAEQKGSLASGQRLFVCTRSMNQRWLGVVVPAEGGPDCGVTQRVDSPRAYAGACLSGWVSNSYVRLTGN</sequence>
<protein>
    <recommendedName>
        <fullName evidence="3">Integron</fullName>
    </recommendedName>
</protein>
<dbReference type="AlphaFoldDB" id="A0A8T4IMQ8"/>
<name>A0A8T4IMQ8_9SPHN</name>
<evidence type="ECO:0000313" key="2">
    <source>
        <dbReference type="Proteomes" id="UP000676996"/>
    </source>
</evidence>
<dbReference type="Proteomes" id="UP000676996">
    <property type="component" value="Unassembled WGS sequence"/>
</dbReference>
<dbReference type="PROSITE" id="PS51257">
    <property type="entry name" value="PROKAR_LIPOPROTEIN"/>
    <property type="match status" value="1"/>
</dbReference>
<comment type="caution">
    <text evidence="1">The sequence shown here is derived from an EMBL/GenBank/DDBJ whole genome shotgun (WGS) entry which is preliminary data.</text>
</comment>
<evidence type="ECO:0008006" key="3">
    <source>
        <dbReference type="Google" id="ProtNLM"/>
    </source>
</evidence>
<reference evidence="1" key="1">
    <citation type="submission" date="2021-04" db="EMBL/GenBank/DDBJ databases">
        <title>Ouciella asimina sp. nov., isolated from the surface seawater in the hydrothermal field of Okinawa Trough.</title>
        <authorList>
            <person name="Shuang W."/>
        </authorList>
    </citation>
    <scope>NUCLEOTIDE SEQUENCE</scope>
    <source>
        <strain evidence="1">LXI357</strain>
    </source>
</reference>
<dbReference type="RefSeq" id="WP_284054853.1">
    <property type="nucleotide sequence ID" value="NZ_JAGRQC010000004.1"/>
</dbReference>
<gene>
    <name evidence="1" type="ORF">J7S20_13955</name>
</gene>
<keyword evidence="2" id="KW-1185">Reference proteome</keyword>
<organism evidence="1 2">
    <name type="scientific">Stakelama marina</name>
    <dbReference type="NCBI Taxonomy" id="2826939"/>
    <lineage>
        <taxon>Bacteria</taxon>
        <taxon>Pseudomonadati</taxon>
        <taxon>Pseudomonadota</taxon>
        <taxon>Alphaproteobacteria</taxon>
        <taxon>Sphingomonadales</taxon>
        <taxon>Sphingomonadaceae</taxon>
        <taxon>Stakelama</taxon>
    </lineage>
</organism>
<accession>A0A8T4IMQ8</accession>